<dbReference type="FunFam" id="3.50.50.60:FF:000009">
    <property type="entry name" value="Succinate dehydrogenase flavoprotein subunit"/>
    <property type="match status" value="1"/>
</dbReference>
<dbReference type="STRING" id="1433126.BN938_0746"/>
<dbReference type="GO" id="GO:0005886">
    <property type="term" value="C:plasma membrane"/>
    <property type="evidence" value="ECO:0007669"/>
    <property type="project" value="UniProtKB-SubCell"/>
</dbReference>
<keyword evidence="9" id="KW-0249">Electron transport</keyword>
<evidence type="ECO:0000256" key="4">
    <source>
        <dbReference type="ARBA" id="ARBA00012792"/>
    </source>
</evidence>
<evidence type="ECO:0000313" key="16">
    <source>
        <dbReference type="EMBL" id="CDN30851.1"/>
    </source>
</evidence>
<dbReference type="SUPFAM" id="SSF56425">
    <property type="entry name" value="Succinate dehydrogenase/fumarate reductase flavoprotein, catalytic domain"/>
    <property type="match status" value="1"/>
</dbReference>
<dbReference type="PRINTS" id="PR00411">
    <property type="entry name" value="PNDRDTASEI"/>
</dbReference>
<dbReference type="Pfam" id="PF00890">
    <property type="entry name" value="FAD_binding_2"/>
    <property type="match status" value="1"/>
</dbReference>
<dbReference type="NCBIfam" id="TIGR01811">
    <property type="entry name" value="sdhA_Bsu"/>
    <property type="match status" value="1"/>
</dbReference>
<evidence type="ECO:0000256" key="2">
    <source>
        <dbReference type="ARBA" id="ARBA00004413"/>
    </source>
</evidence>
<dbReference type="NCBIfam" id="NF005749">
    <property type="entry name" value="PRK07573.1"/>
    <property type="match status" value="1"/>
</dbReference>
<evidence type="ECO:0000256" key="5">
    <source>
        <dbReference type="ARBA" id="ARBA00022448"/>
    </source>
</evidence>
<dbReference type="SUPFAM" id="SSF46977">
    <property type="entry name" value="Succinate dehydrogenase/fumarate reductase flavoprotein C-terminal domain"/>
    <property type="match status" value="1"/>
</dbReference>
<evidence type="ECO:0000256" key="6">
    <source>
        <dbReference type="ARBA" id="ARBA00022475"/>
    </source>
</evidence>
<dbReference type="KEGG" id="rbc:BN938_0746"/>
<keyword evidence="17" id="KW-1185">Reference proteome</keyword>
<protein>
    <recommendedName>
        <fullName evidence="4">succinate dehydrogenase</fullName>
        <ecNumber evidence="4">1.3.5.1</ecNumber>
    </recommendedName>
</protein>
<comment type="cofactor">
    <cofactor evidence="1">
        <name>FAD</name>
        <dbReference type="ChEBI" id="CHEBI:57692"/>
    </cofactor>
</comment>
<keyword evidence="10 16" id="KW-0560">Oxidoreductase</keyword>
<proteinExistence type="inferred from homology"/>
<evidence type="ECO:0000256" key="3">
    <source>
        <dbReference type="ARBA" id="ARBA00008040"/>
    </source>
</evidence>
<name>A0A060R6V2_9BACT</name>
<evidence type="ECO:0000313" key="17">
    <source>
        <dbReference type="Proteomes" id="UP000027616"/>
    </source>
</evidence>
<dbReference type="GO" id="GO:0050660">
    <property type="term" value="F:flavin adenine dinucleotide binding"/>
    <property type="evidence" value="ECO:0007669"/>
    <property type="project" value="TreeGrafter"/>
</dbReference>
<evidence type="ECO:0000256" key="13">
    <source>
        <dbReference type="PIRSR" id="PIRSR630664-50"/>
    </source>
</evidence>
<comment type="similarity">
    <text evidence="3">Belongs to the FAD-dependent oxidoreductase 2 family. FRD/SDH subfamily.</text>
</comment>
<dbReference type="Proteomes" id="UP000027616">
    <property type="component" value="Chromosome I"/>
</dbReference>
<evidence type="ECO:0000259" key="15">
    <source>
        <dbReference type="Pfam" id="PF02910"/>
    </source>
</evidence>
<evidence type="ECO:0000256" key="12">
    <source>
        <dbReference type="ARBA" id="ARBA00049220"/>
    </source>
</evidence>
<dbReference type="OrthoDB" id="9806724at2"/>
<dbReference type="EMBL" id="HG934468">
    <property type="protein sequence ID" value="CDN30851.1"/>
    <property type="molecule type" value="Genomic_DNA"/>
</dbReference>
<feature type="active site" description="Proton acceptor" evidence="13">
    <location>
        <position position="338"/>
    </location>
</feature>
<evidence type="ECO:0000256" key="1">
    <source>
        <dbReference type="ARBA" id="ARBA00001974"/>
    </source>
</evidence>
<feature type="domain" description="Fumarate reductase/succinate dehydrogenase flavoprotein-like C-terminal" evidence="15">
    <location>
        <begin position="511"/>
        <end position="645"/>
    </location>
</feature>
<dbReference type="Gene3D" id="3.90.700.10">
    <property type="entry name" value="Succinate dehydrogenase/fumarate reductase flavoprotein, catalytic domain"/>
    <property type="match status" value="1"/>
</dbReference>
<evidence type="ECO:0000256" key="9">
    <source>
        <dbReference type="ARBA" id="ARBA00022982"/>
    </source>
</evidence>
<keyword evidence="7" id="KW-0285">Flavoprotein</keyword>
<dbReference type="SUPFAM" id="SSF51905">
    <property type="entry name" value="FAD/NAD(P)-binding domain"/>
    <property type="match status" value="1"/>
</dbReference>
<dbReference type="InterPro" id="IPR015939">
    <property type="entry name" value="Fum_Rdtase/Succ_DH_flav-like_C"/>
</dbReference>
<dbReference type="PANTHER" id="PTHR11632:SF53">
    <property type="entry name" value="SUCCINATE DEHYDROGENASE FLAVOPROTEIN SUBUNIT"/>
    <property type="match status" value="1"/>
</dbReference>
<keyword evidence="8" id="KW-0274">FAD</keyword>
<evidence type="ECO:0000256" key="10">
    <source>
        <dbReference type="ARBA" id="ARBA00023002"/>
    </source>
</evidence>
<accession>A0A060R6V2</accession>
<dbReference type="InterPro" id="IPR011280">
    <property type="entry name" value="Succ_DH/Fum_Rdt_flav_su"/>
</dbReference>
<keyword evidence="11" id="KW-0472">Membrane</keyword>
<dbReference type="EC" id="1.3.5.1" evidence="4"/>
<dbReference type="InterPro" id="IPR027477">
    <property type="entry name" value="Succ_DH/fumarate_Rdtase_cat_sf"/>
</dbReference>
<organism evidence="16 17">
    <name type="scientific">Mucinivorans hirudinis</name>
    <dbReference type="NCBI Taxonomy" id="1433126"/>
    <lineage>
        <taxon>Bacteria</taxon>
        <taxon>Pseudomonadati</taxon>
        <taxon>Bacteroidota</taxon>
        <taxon>Bacteroidia</taxon>
        <taxon>Bacteroidales</taxon>
        <taxon>Rikenellaceae</taxon>
        <taxon>Mucinivorans</taxon>
    </lineage>
</organism>
<dbReference type="Gene3D" id="3.50.50.60">
    <property type="entry name" value="FAD/NAD(P)-binding domain"/>
    <property type="match status" value="1"/>
</dbReference>
<dbReference type="GO" id="GO:0009055">
    <property type="term" value="F:electron transfer activity"/>
    <property type="evidence" value="ECO:0007669"/>
    <property type="project" value="TreeGrafter"/>
</dbReference>
<reference evidence="16 17" key="1">
    <citation type="journal article" date="2015" name="Genome Announc.">
        <title>Complete Genome Sequence of the Novel Leech Symbiont Mucinivorans hirudinis M3T.</title>
        <authorList>
            <person name="Nelson M.C."/>
            <person name="Bomar L."/>
            <person name="Graf J."/>
        </authorList>
    </citation>
    <scope>NUCLEOTIDE SEQUENCE [LARGE SCALE GENOMIC DNA]</scope>
    <source>
        <strain evidence="17">M3</strain>
    </source>
</reference>
<dbReference type="InterPro" id="IPR037099">
    <property type="entry name" value="Fum_R/Succ_DH_flav-like_C_sf"/>
</dbReference>
<dbReference type="AlphaFoldDB" id="A0A060R6V2"/>
<dbReference type="eggNOG" id="COG1053">
    <property type="taxonomic scope" value="Bacteria"/>
</dbReference>
<dbReference type="InterPro" id="IPR036188">
    <property type="entry name" value="FAD/NAD-bd_sf"/>
</dbReference>
<gene>
    <name evidence="16" type="ORF">BN938_0746</name>
</gene>
<feature type="domain" description="FAD-dependent oxidoreductase 2 FAD-binding" evidence="14">
    <location>
        <begin position="36"/>
        <end position="449"/>
    </location>
</feature>
<keyword evidence="6" id="KW-1003">Cell membrane</keyword>
<dbReference type="PRINTS" id="PR00368">
    <property type="entry name" value="FADPNR"/>
</dbReference>
<evidence type="ECO:0000256" key="7">
    <source>
        <dbReference type="ARBA" id="ARBA00022630"/>
    </source>
</evidence>
<dbReference type="PANTHER" id="PTHR11632">
    <property type="entry name" value="SUCCINATE DEHYDROGENASE 2 FLAVOPROTEIN SUBUNIT"/>
    <property type="match status" value="1"/>
</dbReference>
<comment type="subcellular location">
    <subcellularLocation>
        <location evidence="2">Cell membrane</location>
        <topology evidence="2">Peripheral membrane protein</topology>
        <orientation evidence="2">Cytoplasmic side</orientation>
    </subcellularLocation>
</comment>
<dbReference type="FunFam" id="3.90.700.10:FF:000006">
    <property type="entry name" value="Succinate dehydrogenase flavoprotein subunit"/>
    <property type="match status" value="1"/>
</dbReference>
<sequence>MNKLDSKIPQGELTQKWGKHKASIKVVSPANKRKLDVIVIGTGLGGASAAASLAELGYNVKTFCISDSPRRAHSIAAQGGINAAKNYPNDNDSVYRLFYDTIKGGDYRAREANVYRLAEVANLIIDQCVAQGVPFARDYGGLLDNRSFGGSQVSRTFYARGQTGQQLLLGAYAALNRNIGLGRVQSYTRHEMLDVVLIDGKARGIIARNLVTGEIERHGAHAVVIATGGYGNVFFLSTNAMNSNGSAAWQCYKKGAFFANPCFTQIHPTCIPVHGTQQSKLTLMSESLRNDGRIWVPKKKEDVAAIRSGAKKASQIPEEDRDYYLERRYPAFGNLVPRDVASRAAKERCDAGFGVNNTGLAVFLDFSTAINRLGKHIIEERYGNLFQMYEKIVDVNPYEEPMMIYPAVHYTMGGIWVDYNLMTTIPGLYAIGEANFSDHGANRLGASALMQGLADGYFILPYTIGDYLSAEIQSKKVDTNAPEFAAAEKAIKDKVAKLFAVKGTKTVDEFHKELGLIMWDNVGMGRNKEGLEKAIAAIPKLREEFWKNVKVAGKGDDFNPEIEKALRVADFLEMGELMARDALNRNESCGGHFREEYQTPEGEALRDDEHYVYVSVWEYAGENKEPIFHKEELKFEAIKLAQRNYKE</sequence>
<dbReference type="InterPro" id="IPR030664">
    <property type="entry name" value="SdhA/FrdA/AprA"/>
</dbReference>
<dbReference type="InterPro" id="IPR003953">
    <property type="entry name" value="FAD-dep_OxRdtase_2_FAD-bd"/>
</dbReference>
<keyword evidence="5" id="KW-0813">Transport</keyword>
<dbReference type="GO" id="GO:0008177">
    <property type="term" value="F:succinate dehydrogenase (quinone) activity"/>
    <property type="evidence" value="ECO:0007669"/>
    <property type="project" value="UniProtKB-EC"/>
</dbReference>
<dbReference type="FunFam" id="1.20.58.100:FF:000003">
    <property type="entry name" value="Succinate dehydrogenase flavoprotein subunit"/>
    <property type="match status" value="1"/>
</dbReference>
<dbReference type="PATRIC" id="fig|1433126.3.peg.747"/>
<dbReference type="Gene3D" id="1.20.58.100">
    <property type="entry name" value="Fumarate reductase/succinate dehydrogenase flavoprotein-like, C-terminal domain"/>
    <property type="match status" value="1"/>
</dbReference>
<evidence type="ECO:0000256" key="8">
    <source>
        <dbReference type="ARBA" id="ARBA00022827"/>
    </source>
</evidence>
<evidence type="ECO:0000256" key="11">
    <source>
        <dbReference type="ARBA" id="ARBA00023136"/>
    </source>
</evidence>
<dbReference type="GO" id="GO:0009061">
    <property type="term" value="P:anaerobic respiration"/>
    <property type="evidence" value="ECO:0007669"/>
    <property type="project" value="TreeGrafter"/>
</dbReference>
<comment type="catalytic activity">
    <reaction evidence="12">
        <text>a quinone + succinate = fumarate + a quinol</text>
        <dbReference type="Rhea" id="RHEA:40523"/>
        <dbReference type="ChEBI" id="CHEBI:24646"/>
        <dbReference type="ChEBI" id="CHEBI:29806"/>
        <dbReference type="ChEBI" id="CHEBI:30031"/>
        <dbReference type="ChEBI" id="CHEBI:132124"/>
        <dbReference type="EC" id="1.3.5.1"/>
    </reaction>
</comment>
<dbReference type="Pfam" id="PF02910">
    <property type="entry name" value="Succ_DH_flav_C"/>
    <property type="match status" value="1"/>
</dbReference>
<dbReference type="HOGENOM" id="CLU_014312_7_0_10"/>
<evidence type="ECO:0000259" key="14">
    <source>
        <dbReference type="Pfam" id="PF00890"/>
    </source>
</evidence>